<sequence>MDCGQMMSQVLPRAWNSLWWVRYCRYPDRDARVHSAVTAPQYQRLGALRFSQYQAARTDGRRRTASGGRAVRSVGCGDVVGRPGLVRGVEYECMA</sequence>
<dbReference type="Proteomes" id="UP000007814">
    <property type="component" value="Unassembled WGS sequence"/>
</dbReference>
<dbReference type="PATRIC" id="fig|1115803.3.peg.2246"/>
<accession>J3F1D9</accession>
<comment type="caution">
    <text evidence="1">The sequence shown here is derived from an EMBL/GenBank/DDBJ whole genome shotgun (WGS) entry which is preliminary data.</text>
</comment>
<evidence type="ECO:0000313" key="1">
    <source>
        <dbReference type="EMBL" id="EJN83857.1"/>
    </source>
</evidence>
<dbReference type="AlphaFoldDB" id="J3F1D9"/>
<gene>
    <name evidence="1" type="ORF">HMPREF1129_1316</name>
</gene>
<name>J3F1D9_ACTNH</name>
<protein>
    <submittedName>
        <fullName evidence="1">Uncharacterized protein</fullName>
    </submittedName>
</protein>
<reference evidence="1 2" key="1">
    <citation type="submission" date="2012-07" db="EMBL/GenBank/DDBJ databases">
        <authorList>
            <person name="Durkin A.S."/>
            <person name="McCorrison J."/>
            <person name="Torralba M."/>
            <person name="Gillis M."/>
            <person name="Methe B."/>
            <person name="Sutton G."/>
            <person name="Nelson K.E."/>
        </authorList>
    </citation>
    <scope>NUCLEOTIDE SEQUENCE [LARGE SCALE GENOMIC DNA]</scope>
    <source>
        <strain evidence="2">ATCC 12104 / DSM 43013 / CCUG 2238 / JCM 8349 / NCTC 10301 / Howell 279</strain>
    </source>
</reference>
<evidence type="ECO:0000313" key="2">
    <source>
        <dbReference type="Proteomes" id="UP000007814"/>
    </source>
</evidence>
<organism evidence="1 2">
    <name type="scientific">Actinomyces naeslundii (strain ATCC 12104 / DSM 43013 / CCUG 2238 / JCM 8349 / NCTC 10301 / Howell 279)</name>
    <dbReference type="NCBI Taxonomy" id="1115803"/>
    <lineage>
        <taxon>Bacteria</taxon>
        <taxon>Bacillati</taxon>
        <taxon>Actinomycetota</taxon>
        <taxon>Actinomycetes</taxon>
        <taxon>Actinomycetales</taxon>
        <taxon>Actinomycetaceae</taxon>
        <taxon>Actinomyces</taxon>
    </lineage>
</organism>
<proteinExistence type="predicted"/>
<dbReference type="EMBL" id="ALJK01000194">
    <property type="protein sequence ID" value="EJN83857.1"/>
    <property type="molecule type" value="Genomic_DNA"/>
</dbReference>